<dbReference type="Gene3D" id="3.40.50.1100">
    <property type="match status" value="2"/>
</dbReference>
<feature type="domain" description="Cysteinyl-tRNA synthetase class Ia DALR" evidence="22">
    <location>
        <begin position="657"/>
        <end position="720"/>
    </location>
</feature>
<keyword evidence="7 19" id="KW-0963">Cytoplasm</keyword>
<keyword evidence="17" id="KW-0198">Cysteine biosynthesis</keyword>
<keyword evidence="10 19" id="KW-0479">Metal-binding</keyword>
<dbReference type="GO" id="GO:0006535">
    <property type="term" value="P:cysteine biosynthetic process from serine"/>
    <property type="evidence" value="ECO:0007669"/>
    <property type="project" value="InterPro"/>
</dbReference>
<dbReference type="GO" id="GO:0005524">
    <property type="term" value="F:ATP binding"/>
    <property type="evidence" value="ECO:0007669"/>
    <property type="project" value="UniProtKB-UniRule"/>
</dbReference>
<feature type="binding site" evidence="19">
    <location>
        <position position="542"/>
    </location>
    <ligand>
        <name>Zn(2+)</name>
        <dbReference type="ChEBI" id="CHEBI:29105"/>
    </ligand>
</feature>
<comment type="similarity">
    <text evidence="5">Belongs to the cysteine synthase/cystathionine beta-synthase family.</text>
</comment>
<accession>A0A521FZC9</accession>
<gene>
    <name evidence="19" type="primary">cysS</name>
    <name evidence="23" type="ORF">CDV28_14029</name>
</gene>
<evidence type="ECO:0000259" key="22">
    <source>
        <dbReference type="SMART" id="SM00840"/>
    </source>
</evidence>
<dbReference type="SMART" id="SM00840">
    <property type="entry name" value="DALR_2"/>
    <property type="match status" value="1"/>
</dbReference>
<dbReference type="PRINTS" id="PR00983">
    <property type="entry name" value="TRNASYNTHCYS"/>
</dbReference>
<dbReference type="UniPathway" id="UPA00136">
    <property type="reaction ID" value="UER00200"/>
</dbReference>
<dbReference type="Pfam" id="PF23493">
    <property type="entry name" value="CysS_C"/>
    <property type="match status" value="1"/>
</dbReference>
<dbReference type="InterPro" id="IPR036052">
    <property type="entry name" value="TrpB-like_PALP_sf"/>
</dbReference>
<dbReference type="GO" id="GO:0005829">
    <property type="term" value="C:cytosol"/>
    <property type="evidence" value="ECO:0007669"/>
    <property type="project" value="TreeGrafter"/>
</dbReference>
<evidence type="ECO:0000256" key="12">
    <source>
        <dbReference type="ARBA" id="ARBA00022833"/>
    </source>
</evidence>
<keyword evidence="14 20" id="KW-0663">Pyridoxal phosphate</keyword>
<evidence type="ECO:0000313" key="23">
    <source>
        <dbReference type="EMBL" id="TAA74100.1"/>
    </source>
</evidence>
<feature type="binding site" evidence="19">
    <location>
        <position position="546"/>
    </location>
    <ligand>
        <name>Zn(2+)</name>
        <dbReference type="ChEBI" id="CHEBI:29105"/>
    </ligand>
</feature>
<keyword evidence="16 19" id="KW-0030">Aminoacyl-tRNA synthetase</keyword>
<comment type="caution">
    <text evidence="19">Lacks conserved residue(s) required for the propagation of feature annotation.</text>
</comment>
<dbReference type="Pfam" id="PF01406">
    <property type="entry name" value="tRNA-synt_1e"/>
    <property type="match status" value="1"/>
</dbReference>
<dbReference type="InterPro" id="IPR009080">
    <property type="entry name" value="tRNAsynth_Ia_anticodon-bd"/>
</dbReference>
<dbReference type="SUPFAM" id="SSF47323">
    <property type="entry name" value="Anticodon-binding domain of a subclass of class I aminoacyl-tRNA synthetases"/>
    <property type="match status" value="1"/>
</dbReference>
<keyword evidence="17" id="KW-0028">Amino-acid biosynthesis</keyword>
<feature type="binding site" evidence="20">
    <location>
        <position position="70"/>
    </location>
    <ligand>
        <name>pyridoxal 5'-phosphate</name>
        <dbReference type="ChEBI" id="CHEBI:597326"/>
    </ligand>
</feature>
<evidence type="ECO:0000256" key="1">
    <source>
        <dbReference type="ARBA" id="ARBA00001933"/>
    </source>
</evidence>
<protein>
    <recommendedName>
        <fullName evidence="19">Cysteine--tRNA ligase</fullName>
        <ecNumber evidence="19">6.1.1.16</ecNumber>
    </recommendedName>
    <alternativeName>
        <fullName evidence="19">Cysteinyl-tRNA synthetase</fullName>
        <shortName evidence="19">CysRS</shortName>
    </alternativeName>
</protein>
<evidence type="ECO:0000256" key="20">
    <source>
        <dbReference type="PIRSR" id="PIRSR605856-50"/>
    </source>
</evidence>
<evidence type="ECO:0000256" key="14">
    <source>
        <dbReference type="ARBA" id="ARBA00022898"/>
    </source>
</evidence>
<dbReference type="InterPro" id="IPR015803">
    <property type="entry name" value="Cys-tRNA-ligase"/>
</dbReference>
<dbReference type="Gene3D" id="3.40.50.620">
    <property type="entry name" value="HUPs"/>
    <property type="match status" value="1"/>
</dbReference>
<dbReference type="HAMAP" id="MF_00041">
    <property type="entry name" value="Cys_tRNA_synth"/>
    <property type="match status" value="1"/>
</dbReference>
<dbReference type="InterPro" id="IPR024909">
    <property type="entry name" value="Cys-tRNA/MSH_ligase"/>
</dbReference>
<organism evidence="23 24">
    <name type="scientific">Candidatus Electronema aureum</name>
    <dbReference type="NCBI Taxonomy" id="2005002"/>
    <lineage>
        <taxon>Bacteria</taxon>
        <taxon>Pseudomonadati</taxon>
        <taxon>Thermodesulfobacteriota</taxon>
        <taxon>Desulfobulbia</taxon>
        <taxon>Desulfobulbales</taxon>
        <taxon>Desulfobulbaceae</taxon>
        <taxon>Candidatus Electronema</taxon>
    </lineage>
</organism>
<keyword evidence="11 19" id="KW-0547">Nucleotide-binding</keyword>
<dbReference type="InterPro" id="IPR014729">
    <property type="entry name" value="Rossmann-like_a/b/a_fold"/>
</dbReference>
<proteinExistence type="inferred from homology"/>
<dbReference type="InterPro" id="IPR056411">
    <property type="entry name" value="CysS_C"/>
</dbReference>
<comment type="similarity">
    <text evidence="4 19">Belongs to the class-I aminoacyl-tRNA synthetase family.</text>
</comment>
<keyword evidence="12 19" id="KW-0862">Zinc</keyword>
<keyword evidence="13 19" id="KW-0067">ATP-binding</keyword>
<evidence type="ECO:0000256" key="17">
    <source>
        <dbReference type="ARBA" id="ARBA00023192"/>
    </source>
</evidence>
<feature type="binding site" evidence="19">
    <location>
        <position position="332"/>
    </location>
    <ligand>
        <name>Zn(2+)</name>
        <dbReference type="ChEBI" id="CHEBI:29105"/>
    </ligand>
</feature>
<comment type="catalytic activity">
    <reaction evidence="18">
        <text>O-acetyl-L-serine + hydrogen sulfide = L-cysteine + acetate</text>
        <dbReference type="Rhea" id="RHEA:14829"/>
        <dbReference type="ChEBI" id="CHEBI:29919"/>
        <dbReference type="ChEBI" id="CHEBI:30089"/>
        <dbReference type="ChEBI" id="CHEBI:35235"/>
        <dbReference type="ChEBI" id="CHEBI:58340"/>
        <dbReference type="EC" id="2.5.1.47"/>
    </reaction>
</comment>
<dbReference type="GO" id="GO:0006423">
    <property type="term" value="P:cysteinyl-tRNA aminoacylation"/>
    <property type="evidence" value="ECO:0007669"/>
    <property type="project" value="UniProtKB-UniRule"/>
</dbReference>
<dbReference type="EC" id="6.1.1.16" evidence="19"/>
<dbReference type="PANTHER" id="PTHR10890">
    <property type="entry name" value="CYSTEINYL-TRNA SYNTHETASE"/>
    <property type="match status" value="1"/>
</dbReference>
<evidence type="ECO:0000256" key="15">
    <source>
        <dbReference type="ARBA" id="ARBA00022917"/>
    </source>
</evidence>
<comment type="caution">
    <text evidence="23">The sequence shown here is derived from an EMBL/GenBank/DDBJ whole genome shotgun (WGS) entry which is preliminary data.</text>
</comment>
<evidence type="ECO:0000256" key="18">
    <source>
        <dbReference type="ARBA" id="ARBA00047931"/>
    </source>
</evidence>
<evidence type="ECO:0000256" key="7">
    <source>
        <dbReference type="ARBA" id="ARBA00022490"/>
    </source>
</evidence>
<evidence type="ECO:0000256" key="8">
    <source>
        <dbReference type="ARBA" id="ARBA00022598"/>
    </source>
</evidence>
<dbReference type="GO" id="GO:0004817">
    <property type="term" value="F:cysteine-tRNA ligase activity"/>
    <property type="evidence" value="ECO:0007669"/>
    <property type="project" value="UniProtKB-UniRule"/>
</dbReference>
<dbReference type="Gene3D" id="1.20.120.1910">
    <property type="entry name" value="Cysteine-tRNA ligase, C-terminal anti-codon recognition domain"/>
    <property type="match status" value="1"/>
</dbReference>
<dbReference type="AlphaFoldDB" id="A0A521FZC9"/>
<dbReference type="PROSITE" id="PS00901">
    <property type="entry name" value="CYS_SYNTHASE"/>
    <property type="match status" value="1"/>
</dbReference>
<evidence type="ECO:0000256" key="21">
    <source>
        <dbReference type="PIRSR" id="PIRSR605856-51"/>
    </source>
</evidence>
<evidence type="ECO:0000256" key="11">
    <source>
        <dbReference type="ARBA" id="ARBA00022741"/>
    </source>
</evidence>
<feature type="modified residue" description="N6-(pyridoxal phosphate)lysine" evidence="21">
    <location>
        <position position="40"/>
    </location>
</feature>
<comment type="cofactor">
    <cofactor evidence="19">
        <name>Zn(2+)</name>
        <dbReference type="ChEBI" id="CHEBI:29105"/>
    </cofactor>
    <text evidence="19">Binds 1 zinc ion per subunit.</text>
</comment>
<evidence type="ECO:0000256" key="13">
    <source>
        <dbReference type="ARBA" id="ARBA00022840"/>
    </source>
</evidence>
<dbReference type="InterPro" id="IPR001216">
    <property type="entry name" value="P-phosphate_BS"/>
</dbReference>
<dbReference type="EMBL" id="NQJD01000040">
    <property type="protein sequence ID" value="TAA74100.1"/>
    <property type="molecule type" value="Genomic_DNA"/>
</dbReference>
<dbReference type="InterPro" id="IPR001926">
    <property type="entry name" value="TrpB-like_PALP"/>
</dbReference>
<evidence type="ECO:0000313" key="24">
    <source>
        <dbReference type="Proteomes" id="UP000316238"/>
    </source>
</evidence>
<evidence type="ECO:0000256" key="2">
    <source>
        <dbReference type="ARBA" id="ARBA00004496"/>
    </source>
</evidence>
<evidence type="ECO:0000256" key="10">
    <source>
        <dbReference type="ARBA" id="ARBA00022723"/>
    </source>
</evidence>
<dbReference type="SUPFAM" id="SSF52374">
    <property type="entry name" value="Nucleotidylyl transferase"/>
    <property type="match status" value="1"/>
</dbReference>
<evidence type="ECO:0000256" key="9">
    <source>
        <dbReference type="ARBA" id="ARBA00022679"/>
    </source>
</evidence>
<feature type="binding site" evidence="20">
    <location>
        <position position="256"/>
    </location>
    <ligand>
        <name>pyridoxal 5'-phosphate</name>
        <dbReference type="ChEBI" id="CHEBI:597326"/>
    </ligand>
</feature>
<evidence type="ECO:0000256" key="3">
    <source>
        <dbReference type="ARBA" id="ARBA00004962"/>
    </source>
</evidence>
<feature type="binding site" evidence="19">
    <location>
        <position position="517"/>
    </location>
    <ligand>
        <name>Zn(2+)</name>
        <dbReference type="ChEBI" id="CHEBI:29105"/>
    </ligand>
</feature>
<comment type="cofactor">
    <cofactor evidence="1 20">
        <name>pyridoxal 5'-phosphate</name>
        <dbReference type="ChEBI" id="CHEBI:597326"/>
    </cofactor>
</comment>
<dbReference type="Pfam" id="PF09190">
    <property type="entry name" value="DALR_2"/>
    <property type="match status" value="1"/>
</dbReference>
<comment type="subunit">
    <text evidence="6 19">Monomer.</text>
</comment>
<dbReference type="GO" id="GO:0004124">
    <property type="term" value="F:cysteine synthase activity"/>
    <property type="evidence" value="ECO:0007669"/>
    <property type="project" value="UniProtKB-EC"/>
</dbReference>
<dbReference type="NCBIfam" id="TIGR01136">
    <property type="entry name" value="cysKM"/>
    <property type="match status" value="1"/>
</dbReference>
<evidence type="ECO:0000256" key="6">
    <source>
        <dbReference type="ARBA" id="ARBA00011245"/>
    </source>
</evidence>
<name>A0A521FZC9_9BACT</name>
<feature type="binding site" evidence="20">
    <location>
        <begin position="175"/>
        <end position="179"/>
    </location>
    <ligand>
        <name>pyridoxal 5'-phosphate</name>
        <dbReference type="ChEBI" id="CHEBI:597326"/>
    </ligand>
</feature>
<evidence type="ECO:0000256" key="19">
    <source>
        <dbReference type="HAMAP-Rule" id="MF_00041"/>
    </source>
</evidence>
<dbReference type="Pfam" id="PF00291">
    <property type="entry name" value="PALP"/>
    <property type="match status" value="1"/>
</dbReference>
<keyword evidence="15 19" id="KW-0648">Protein biosynthesis</keyword>
<dbReference type="GO" id="GO:0008270">
    <property type="term" value="F:zinc ion binding"/>
    <property type="evidence" value="ECO:0007669"/>
    <property type="project" value="UniProtKB-UniRule"/>
</dbReference>
<comment type="subcellular location">
    <subcellularLocation>
        <location evidence="2 19">Cytoplasm</location>
    </subcellularLocation>
</comment>
<comment type="catalytic activity">
    <reaction evidence="19">
        <text>tRNA(Cys) + L-cysteine + ATP = L-cysteinyl-tRNA(Cys) + AMP + diphosphate</text>
        <dbReference type="Rhea" id="RHEA:17773"/>
        <dbReference type="Rhea" id="RHEA-COMP:9661"/>
        <dbReference type="Rhea" id="RHEA-COMP:9679"/>
        <dbReference type="ChEBI" id="CHEBI:30616"/>
        <dbReference type="ChEBI" id="CHEBI:33019"/>
        <dbReference type="ChEBI" id="CHEBI:35235"/>
        <dbReference type="ChEBI" id="CHEBI:78442"/>
        <dbReference type="ChEBI" id="CHEBI:78517"/>
        <dbReference type="ChEBI" id="CHEBI:456215"/>
        <dbReference type="EC" id="6.1.1.16"/>
    </reaction>
</comment>
<dbReference type="PANTHER" id="PTHR10890:SF3">
    <property type="entry name" value="CYSTEINE--TRNA LIGASE, CYTOPLASMIC"/>
    <property type="match status" value="1"/>
</dbReference>
<sequence>MNLLSLIGNTPIVPLRRLASPEGGAIFAKLEAMNPGGSVKDRPALNMIETGEESGLLTPDKIVLEATSGNTGIGLAMVCAAKGYRCCLVMPESASMERRQIMRAYGAELILTPARRSTDGAIEKAYSLALAQPELYFLTDQFNNPANWQAHCKSTAPEIWRQSEGKVTHIVTTLGTSGTAMGLSRWFREHHPDVRVVAVEPYYGHKIQGLKNMKESYRPEIFDKTLPHQIVNVADEDAFRTARLLAQREGLLVGMSSGAAMFAAMEQAAKVKDSYVVAIFPDGGERYLSTTLFVRKEKEESLEGKIRYHNSMSRKKEIFKPADAKSVTFYACGPTACEPPNLAHCRRMAAADLMIRHLRFSGFEVQSLMNFTDLDDKTIAGAEKAGQPLAAFTERHISLFREAMGILGINDFSGYPRASEQVAEMIDIAHKLIHKGYAYEKHGSIYFDISKFKRYRRLSGIDLSKIQTGCTVDLDNYDKDNPRDFTLLKRSTLGELKKGIFFATDWGNVRPGWHIECTAMSTRHLGETIDIHTGGQELLFPHHENEIAIAESLTGKPLAQYWLHSGLLLHNGKKMAQESGNVVTLQEVLDKGYTGREIRFMLVGVHYRKSIEFSYRKLDAFRNALKRIDEFTRKLLCLPPGLPHRLISQLTAELEEQFTAAMNDDLNISGAIGALFEFIKKANPALIAGSLDLAQKNEVFACLRRMNLVLGFLRLDECALAPEINRLIQQREEARRRKDWAAADEARSELLRRGVTVHDTASGPVWEQNEVCRVCDKAARNQG</sequence>
<keyword evidence="8 19" id="KW-0436">Ligase</keyword>
<reference evidence="23" key="1">
    <citation type="submission" date="2017-07" db="EMBL/GenBank/DDBJ databases">
        <title>The cable genome - Insights into the physiology and evolution of filamentous bacteria capable of sulfide oxidation via long distance electron transfer.</title>
        <authorList>
            <person name="Thorup C."/>
            <person name="Bjerg J.T."/>
            <person name="Schreiber L."/>
            <person name="Nielsen L.P."/>
            <person name="Kjeldsen K.U."/>
            <person name="Boesen T."/>
            <person name="Boggild A."/>
            <person name="Meysman F."/>
            <person name="Geelhoed J."/>
            <person name="Schramm A."/>
        </authorList>
    </citation>
    <scope>NUCLEOTIDE SEQUENCE [LARGE SCALE GENOMIC DNA]</scope>
    <source>
        <strain evidence="23">GS</strain>
    </source>
</reference>
<keyword evidence="24" id="KW-1185">Reference proteome</keyword>
<evidence type="ECO:0000256" key="4">
    <source>
        <dbReference type="ARBA" id="ARBA00005594"/>
    </source>
</evidence>
<dbReference type="InterPro" id="IPR005856">
    <property type="entry name" value="Cys_synth"/>
</dbReference>
<dbReference type="SUPFAM" id="SSF53686">
    <property type="entry name" value="Tryptophan synthase beta subunit-like PLP-dependent enzymes"/>
    <property type="match status" value="1"/>
</dbReference>
<dbReference type="CDD" id="cd01561">
    <property type="entry name" value="CBS_like"/>
    <property type="match status" value="1"/>
</dbReference>
<keyword evidence="9" id="KW-0808">Transferase</keyword>
<evidence type="ECO:0000256" key="5">
    <source>
        <dbReference type="ARBA" id="ARBA00007103"/>
    </source>
</evidence>
<dbReference type="NCBIfam" id="TIGR00435">
    <property type="entry name" value="cysS"/>
    <property type="match status" value="1"/>
</dbReference>
<comment type="pathway">
    <text evidence="3">Amino-acid biosynthesis; L-cysteine biosynthesis; L-cysteine from L-serine: step 2/2.</text>
</comment>
<dbReference type="InterPro" id="IPR032678">
    <property type="entry name" value="tRNA-synt_1_cat_dom"/>
</dbReference>
<dbReference type="Proteomes" id="UP000316238">
    <property type="component" value="Unassembled WGS sequence"/>
</dbReference>
<evidence type="ECO:0000256" key="16">
    <source>
        <dbReference type="ARBA" id="ARBA00023146"/>
    </source>
</evidence>
<dbReference type="InterPro" id="IPR015273">
    <property type="entry name" value="Cys-tRNA-synt_Ia_DALR"/>
</dbReference>
<dbReference type="FunFam" id="3.40.50.1100:FF:000003">
    <property type="entry name" value="Cystathionine beta-synthase"/>
    <property type="match status" value="1"/>
</dbReference>